<dbReference type="CDD" id="cd17920">
    <property type="entry name" value="DEXHc_RecQ"/>
    <property type="match status" value="1"/>
</dbReference>
<dbReference type="InterPro" id="IPR036388">
    <property type="entry name" value="WH-like_DNA-bd_sf"/>
</dbReference>
<dbReference type="SMART" id="SM00341">
    <property type="entry name" value="HRDC"/>
    <property type="match status" value="1"/>
</dbReference>
<sequence>MNPPEALPVDVTGPGAPASAESAAAQEVLRSREVLSRVFGYDSFRGDQAEIVEHVIAGGDALVLMPTGGGKSLCYQVPALVRPGVGVVVSPLIALMQDQVDALSALGVRAGFLNSTQFPDERRTVEAQFLAGELDLLYLAPERLRLESTAQLLDRGKVALFAIDEAHCVSQWGHDFRPDYLGLSMLHERWPDVPRIALTATATEKTRDEIIERLDLGGARRFVASFDRPNIQYRIEPKNRPERQLLEFIRAEHAGDAGIVYCLSRNSVEKTAAFLNENGIGAVPYHAGLDNRTRAVNQARFLREDGLVVVATIAFGMGIDKPDVRFVAHLDLPKSVEGYYQETGRAGRDGQPSTAWMVYGLNDVVQQRRLIDSSEGDAAHRRQLQLHLDAMLALCETVACRRTQLLAYFGQSGLPCGNCDTCLTPPESWDGTVAAQKLLSTVLRLKRERGQSFGAGHLVDILLGKKNPKVLQYDHHELKVFGIGTDLRDTEWRGVIRQLLAQGLLAVHGDYGVLTLTEASQEVLFDGRQVRLRREPERVGKPVRSAKTAKAAAAVDLAAADVPLFEKLREWRGATAKEQGVPAYVVFHDATLREIATRKPASLAQLGAIGGIGENKLAKYGEQVLEVLAAE</sequence>
<dbReference type="FunFam" id="3.40.50.300:FF:000156">
    <property type="entry name" value="ATP-dependent DNA helicase recQ"/>
    <property type="match status" value="1"/>
</dbReference>
<dbReference type="NCBIfam" id="TIGR01389">
    <property type="entry name" value="recQ"/>
    <property type="match status" value="1"/>
</dbReference>
<dbReference type="InterPro" id="IPR027417">
    <property type="entry name" value="P-loop_NTPase"/>
</dbReference>
<protein>
    <recommendedName>
        <fullName evidence="16">DNA helicase RecQ</fullName>
        <ecNumber evidence="16">5.6.2.4</ecNumber>
    </recommendedName>
</protein>
<evidence type="ECO:0000256" key="7">
    <source>
        <dbReference type="ARBA" id="ARBA00022801"/>
    </source>
</evidence>
<dbReference type="InterPro" id="IPR001650">
    <property type="entry name" value="Helicase_C-like"/>
</dbReference>
<dbReference type="GO" id="GO:0043590">
    <property type="term" value="C:bacterial nucleoid"/>
    <property type="evidence" value="ECO:0007669"/>
    <property type="project" value="TreeGrafter"/>
</dbReference>
<evidence type="ECO:0000256" key="1">
    <source>
        <dbReference type="ARBA" id="ARBA00001946"/>
    </source>
</evidence>
<evidence type="ECO:0000256" key="9">
    <source>
        <dbReference type="ARBA" id="ARBA00022833"/>
    </source>
</evidence>
<dbReference type="Pfam" id="PF00271">
    <property type="entry name" value="Helicase_C"/>
    <property type="match status" value="1"/>
</dbReference>
<dbReference type="SMART" id="SM00487">
    <property type="entry name" value="DEXDc"/>
    <property type="match status" value="1"/>
</dbReference>
<dbReference type="InterPro" id="IPR044876">
    <property type="entry name" value="HRDC_dom_sf"/>
</dbReference>
<dbReference type="PROSITE" id="PS50967">
    <property type="entry name" value="HRDC"/>
    <property type="match status" value="1"/>
</dbReference>
<dbReference type="AlphaFoldDB" id="A0A285L6B7"/>
<dbReference type="InterPro" id="IPR011545">
    <property type="entry name" value="DEAD/DEAH_box_helicase_dom"/>
</dbReference>
<dbReference type="PANTHER" id="PTHR13710:SF105">
    <property type="entry name" value="ATP-DEPENDENT DNA HELICASE Q1"/>
    <property type="match status" value="1"/>
</dbReference>
<keyword evidence="7" id="KW-0378">Hydrolase</keyword>
<dbReference type="Pfam" id="PF00570">
    <property type="entry name" value="HRDC"/>
    <property type="match status" value="1"/>
</dbReference>
<evidence type="ECO:0000256" key="5">
    <source>
        <dbReference type="ARBA" id="ARBA00022741"/>
    </source>
</evidence>
<keyword evidence="8 21" id="KW-0347">Helicase</keyword>
<evidence type="ECO:0000256" key="6">
    <source>
        <dbReference type="ARBA" id="ARBA00022763"/>
    </source>
</evidence>
<evidence type="ECO:0000256" key="12">
    <source>
        <dbReference type="ARBA" id="ARBA00023172"/>
    </source>
</evidence>
<dbReference type="GO" id="GO:0006281">
    <property type="term" value="P:DNA repair"/>
    <property type="evidence" value="ECO:0007669"/>
    <property type="project" value="UniProtKB-KW"/>
</dbReference>
<evidence type="ECO:0000256" key="17">
    <source>
        <dbReference type="SAM" id="MobiDB-lite"/>
    </source>
</evidence>
<keyword evidence="22" id="KW-1185">Reference proteome</keyword>
<dbReference type="FunFam" id="3.40.50.300:FF:000296">
    <property type="entry name" value="ATP-dependent DNA helicase RecQ"/>
    <property type="match status" value="1"/>
</dbReference>
<dbReference type="NCBIfam" id="TIGR00614">
    <property type="entry name" value="recQ_fam"/>
    <property type="match status" value="1"/>
</dbReference>
<dbReference type="GO" id="GO:0030894">
    <property type="term" value="C:replisome"/>
    <property type="evidence" value="ECO:0007669"/>
    <property type="project" value="TreeGrafter"/>
</dbReference>
<keyword evidence="4" id="KW-0479">Metal-binding</keyword>
<dbReference type="InterPro" id="IPR018982">
    <property type="entry name" value="RQC_domain"/>
</dbReference>
<proteinExistence type="inferred from homology"/>
<dbReference type="GO" id="GO:0043138">
    <property type="term" value="F:3'-5' DNA helicase activity"/>
    <property type="evidence" value="ECO:0007669"/>
    <property type="project" value="UniProtKB-EC"/>
</dbReference>
<dbReference type="FunFam" id="1.10.150.80:FF:000002">
    <property type="entry name" value="ATP-dependent DNA helicase RecQ"/>
    <property type="match status" value="1"/>
</dbReference>
<keyword evidence="11" id="KW-0238">DNA-binding</keyword>
<dbReference type="Pfam" id="PF16124">
    <property type="entry name" value="RecQ_Zn_bind"/>
    <property type="match status" value="1"/>
</dbReference>
<evidence type="ECO:0000256" key="4">
    <source>
        <dbReference type="ARBA" id="ARBA00022723"/>
    </source>
</evidence>
<evidence type="ECO:0000313" key="22">
    <source>
        <dbReference type="Proteomes" id="UP000219565"/>
    </source>
</evidence>
<dbReference type="PANTHER" id="PTHR13710">
    <property type="entry name" value="DNA HELICASE RECQ FAMILY MEMBER"/>
    <property type="match status" value="1"/>
</dbReference>
<keyword evidence="6" id="KW-0227">DNA damage</keyword>
<evidence type="ECO:0000256" key="10">
    <source>
        <dbReference type="ARBA" id="ARBA00022840"/>
    </source>
</evidence>
<feature type="domain" description="HRDC" evidence="18">
    <location>
        <begin position="558"/>
        <end position="631"/>
    </location>
</feature>
<evidence type="ECO:0000256" key="14">
    <source>
        <dbReference type="ARBA" id="ARBA00023235"/>
    </source>
</evidence>
<dbReference type="PROSITE" id="PS51194">
    <property type="entry name" value="HELICASE_CTER"/>
    <property type="match status" value="1"/>
</dbReference>
<dbReference type="GO" id="GO:0005737">
    <property type="term" value="C:cytoplasm"/>
    <property type="evidence" value="ECO:0007669"/>
    <property type="project" value="TreeGrafter"/>
</dbReference>
<dbReference type="Pfam" id="PF00270">
    <property type="entry name" value="DEAD"/>
    <property type="match status" value="1"/>
</dbReference>
<dbReference type="InterPro" id="IPR014001">
    <property type="entry name" value="Helicase_ATP-bd"/>
</dbReference>
<dbReference type="PROSITE" id="PS51192">
    <property type="entry name" value="HELICASE_ATP_BIND_1"/>
    <property type="match status" value="1"/>
</dbReference>
<comment type="catalytic activity">
    <reaction evidence="15">
        <text>Couples ATP hydrolysis with the unwinding of duplex DNA by translocating in the 3'-5' direction.</text>
        <dbReference type="EC" id="5.6.2.4"/>
    </reaction>
</comment>
<evidence type="ECO:0000256" key="11">
    <source>
        <dbReference type="ARBA" id="ARBA00023125"/>
    </source>
</evidence>
<evidence type="ECO:0000256" key="2">
    <source>
        <dbReference type="ARBA" id="ARBA00001947"/>
    </source>
</evidence>
<dbReference type="GO" id="GO:0003677">
    <property type="term" value="F:DNA binding"/>
    <property type="evidence" value="ECO:0007669"/>
    <property type="project" value="UniProtKB-KW"/>
</dbReference>
<dbReference type="Proteomes" id="UP000219565">
    <property type="component" value="Unassembled WGS sequence"/>
</dbReference>
<dbReference type="STRING" id="1379680.GCA_001612615_06303"/>
<dbReference type="SMART" id="SM00490">
    <property type="entry name" value="HELICc"/>
    <property type="match status" value="1"/>
</dbReference>
<dbReference type="InterPro" id="IPR004589">
    <property type="entry name" value="DNA_helicase_ATP-dep_RecQ"/>
</dbReference>
<dbReference type="GO" id="GO:0005524">
    <property type="term" value="F:ATP binding"/>
    <property type="evidence" value="ECO:0007669"/>
    <property type="project" value="UniProtKB-KW"/>
</dbReference>
<comment type="similarity">
    <text evidence="3">Belongs to the helicase family. RecQ subfamily.</text>
</comment>
<dbReference type="SUPFAM" id="SSF47819">
    <property type="entry name" value="HRDC-like"/>
    <property type="match status" value="1"/>
</dbReference>
<name>A0A285L6B7_9NOCA</name>
<dbReference type="InterPro" id="IPR032284">
    <property type="entry name" value="RecQ_Zn-bd"/>
</dbReference>
<comment type="cofactor">
    <cofactor evidence="2">
        <name>Zn(2+)</name>
        <dbReference type="ChEBI" id="CHEBI:29105"/>
    </cofactor>
</comment>
<evidence type="ECO:0000259" key="18">
    <source>
        <dbReference type="PROSITE" id="PS50967"/>
    </source>
</evidence>
<organism evidence="21 22">
    <name type="scientific">Nocardia amikacinitolerans</name>
    <dbReference type="NCBI Taxonomy" id="756689"/>
    <lineage>
        <taxon>Bacteria</taxon>
        <taxon>Bacillati</taxon>
        <taxon>Actinomycetota</taxon>
        <taxon>Actinomycetes</taxon>
        <taxon>Mycobacteriales</taxon>
        <taxon>Nocardiaceae</taxon>
        <taxon>Nocardia</taxon>
    </lineage>
</organism>
<evidence type="ECO:0000313" key="21">
    <source>
        <dbReference type="EMBL" id="SNY80432.1"/>
    </source>
</evidence>
<gene>
    <name evidence="21" type="ORF">SAMN04244553_2000</name>
</gene>
<comment type="cofactor">
    <cofactor evidence="1">
        <name>Mg(2+)</name>
        <dbReference type="ChEBI" id="CHEBI:18420"/>
    </cofactor>
</comment>
<evidence type="ECO:0000256" key="15">
    <source>
        <dbReference type="ARBA" id="ARBA00034617"/>
    </source>
</evidence>
<dbReference type="InterPro" id="IPR006293">
    <property type="entry name" value="DNA_helicase_ATP-dep_RecQ_bac"/>
</dbReference>
<evidence type="ECO:0000259" key="19">
    <source>
        <dbReference type="PROSITE" id="PS51192"/>
    </source>
</evidence>
<dbReference type="GO" id="GO:0046872">
    <property type="term" value="F:metal ion binding"/>
    <property type="evidence" value="ECO:0007669"/>
    <property type="project" value="UniProtKB-KW"/>
</dbReference>
<evidence type="ECO:0000256" key="13">
    <source>
        <dbReference type="ARBA" id="ARBA00023204"/>
    </source>
</evidence>
<keyword evidence="10" id="KW-0067">ATP-binding</keyword>
<dbReference type="CDD" id="cd18794">
    <property type="entry name" value="SF2_C_RecQ"/>
    <property type="match status" value="1"/>
</dbReference>
<dbReference type="SUPFAM" id="SSF52540">
    <property type="entry name" value="P-loop containing nucleoside triphosphate hydrolases"/>
    <property type="match status" value="2"/>
</dbReference>
<keyword evidence="5" id="KW-0547">Nucleotide-binding</keyword>
<feature type="region of interest" description="Disordered" evidence="17">
    <location>
        <begin position="1"/>
        <end position="20"/>
    </location>
</feature>
<reference evidence="21 22" key="1">
    <citation type="submission" date="2017-09" db="EMBL/GenBank/DDBJ databases">
        <authorList>
            <person name="Ehlers B."/>
            <person name="Leendertz F.H."/>
        </authorList>
    </citation>
    <scope>NUCLEOTIDE SEQUENCE [LARGE SCALE GENOMIC DNA]</scope>
    <source>
        <strain evidence="21 22">DSM 45537</strain>
    </source>
</reference>
<evidence type="ECO:0000256" key="8">
    <source>
        <dbReference type="ARBA" id="ARBA00022806"/>
    </source>
</evidence>
<keyword evidence="12" id="KW-0233">DNA recombination</keyword>
<dbReference type="Pfam" id="PF09382">
    <property type="entry name" value="RQC"/>
    <property type="match status" value="1"/>
</dbReference>
<dbReference type="GO" id="GO:0009378">
    <property type="term" value="F:four-way junction helicase activity"/>
    <property type="evidence" value="ECO:0007669"/>
    <property type="project" value="TreeGrafter"/>
</dbReference>
<dbReference type="Gene3D" id="3.40.50.300">
    <property type="entry name" value="P-loop containing nucleotide triphosphate hydrolases"/>
    <property type="match status" value="2"/>
</dbReference>
<evidence type="ECO:0000259" key="20">
    <source>
        <dbReference type="PROSITE" id="PS51194"/>
    </source>
</evidence>
<dbReference type="GO" id="GO:0006310">
    <property type="term" value="P:DNA recombination"/>
    <property type="evidence" value="ECO:0007669"/>
    <property type="project" value="UniProtKB-UniRule"/>
</dbReference>
<dbReference type="GO" id="GO:0009432">
    <property type="term" value="P:SOS response"/>
    <property type="evidence" value="ECO:0007669"/>
    <property type="project" value="UniProtKB-UniRule"/>
</dbReference>
<dbReference type="EMBL" id="OBEG01000002">
    <property type="protein sequence ID" value="SNY80432.1"/>
    <property type="molecule type" value="Genomic_DNA"/>
</dbReference>
<dbReference type="InterPro" id="IPR010997">
    <property type="entry name" value="HRDC-like_sf"/>
</dbReference>
<keyword evidence="9" id="KW-0862">Zinc</keyword>
<dbReference type="GO" id="GO:0006260">
    <property type="term" value="P:DNA replication"/>
    <property type="evidence" value="ECO:0007669"/>
    <property type="project" value="InterPro"/>
</dbReference>
<dbReference type="InterPro" id="IPR002121">
    <property type="entry name" value="HRDC_dom"/>
</dbReference>
<feature type="domain" description="Helicase C-terminal" evidence="20">
    <location>
        <begin position="241"/>
        <end position="392"/>
    </location>
</feature>
<evidence type="ECO:0000256" key="16">
    <source>
        <dbReference type="NCBIfam" id="TIGR01389"/>
    </source>
</evidence>
<keyword evidence="14" id="KW-0413">Isomerase</keyword>
<accession>A0A285L6B7</accession>
<evidence type="ECO:0000256" key="3">
    <source>
        <dbReference type="ARBA" id="ARBA00005446"/>
    </source>
</evidence>
<dbReference type="Gene3D" id="1.10.10.10">
    <property type="entry name" value="Winged helix-like DNA-binding domain superfamily/Winged helix DNA-binding domain"/>
    <property type="match status" value="1"/>
</dbReference>
<dbReference type="Gene3D" id="1.10.150.80">
    <property type="entry name" value="HRDC domain"/>
    <property type="match status" value="1"/>
</dbReference>
<feature type="domain" description="Helicase ATP-binding" evidence="19">
    <location>
        <begin position="52"/>
        <end position="220"/>
    </location>
</feature>
<keyword evidence="13" id="KW-0234">DNA repair</keyword>
<dbReference type="EC" id="5.6.2.4" evidence="16"/>
<dbReference type="GO" id="GO:0016787">
    <property type="term" value="F:hydrolase activity"/>
    <property type="evidence" value="ECO:0007669"/>
    <property type="project" value="UniProtKB-KW"/>
</dbReference>
<dbReference type="SMART" id="SM00956">
    <property type="entry name" value="RQC"/>
    <property type="match status" value="1"/>
</dbReference>